<evidence type="ECO:0000259" key="1">
    <source>
        <dbReference type="Pfam" id="PF03435"/>
    </source>
</evidence>
<name>A0ABV3FZH1_9NOCA</name>
<dbReference type="SUPFAM" id="SSF51735">
    <property type="entry name" value="NAD(P)-binding Rossmann-fold domains"/>
    <property type="match status" value="1"/>
</dbReference>
<proteinExistence type="predicted"/>
<feature type="domain" description="Saccharopine dehydrogenase NADP binding" evidence="1">
    <location>
        <begin position="4"/>
        <end position="122"/>
    </location>
</feature>
<protein>
    <submittedName>
        <fullName evidence="2">Saccharopine dehydrogenase NADP-binding domain-containing protein</fullName>
    </submittedName>
</protein>
<accession>A0ABV3FZH1</accession>
<keyword evidence="3" id="KW-1185">Reference proteome</keyword>
<reference evidence="2 3" key="1">
    <citation type="submission" date="2024-06" db="EMBL/GenBank/DDBJ databases">
        <title>The Natural Products Discovery Center: Release of the First 8490 Sequenced Strains for Exploring Actinobacteria Biosynthetic Diversity.</title>
        <authorList>
            <person name="Kalkreuter E."/>
            <person name="Kautsar S.A."/>
            <person name="Yang D."/>
            <person name="Bader C.D."/>
            <person name="Teijaro C.N."/>
            <person name="Fluegel L."/>
            <person name="Davis C.M."/>
            <person name="Simpson J.R."/>
            <person name="Lauterbach L."/>
            <person name="Steele A.D."/>
            <person name="Gui C."/>
            <person name="Meng S."/>
            <person name="Li G."/>
            <person name="Viehrig K."/>
            <person name="Ye F."/>
            <person name="Su P."/>
            <person name="Kiefer A.F."/>
            <person name="Nichols A."/>
            <person name="Cepeda A.J."/>
            <person name="Yan W."/>
            <person name="Fan B."/>
            <person name="Jiang Y."/>
            <person name="Adhikari A."/>
            <person name="Zheng C.-J."/>
            <person name="Schuster L."/>
            <person name="Cowan T.M."/>
            <person name="Smanski M.J."/>
            <person name="Chevrette M.G."/>
            <person name="De Carvalho L.P.S."/>
            <person name="Shen B."/>
        </authorList>
    </citation>
    <scope>NUCLEOTIDE SEQUENCE [LARGE SCALE GENOMIC DNA]</scope>
    <source>
        <strain evidence="2 3">NPDC050403</strain>
    </source>
</reference>
<dbReference type="InterPro" id="IPR005097">
    <property type="entry name" value="Sacchrp_dh_NADP-bd"/>
</dbReference>
<dbReference type="Gene3D" id="3.40.50.720">
    <property type="entry name" value="NAD(P)-binding Rossmann-like Domain"/>
    <property type="match status" value="1"/>
</dbReference>
<organism evidence="2 3">
    <name type="scientific">Nocardia aurea</name>
    <dbReference type="NCBI Taxonomy" id="2144174"/>
    <lineage>
        <taxon>Bacteria</taxon>
        <taxon>Bacillati</taxon>
        <taxon>Actinomycetota</taxon>
        <taxon>Actinomycetes</taxon>
        <taxon>Mycobacteriales</taxon>
        <taxon>Nocardiaceae</taxon>
        <taxon>Nocardia</taxon>
    </lineage>
</organism>
<dbReference type="Proteomes" id="UP001551695">
    <property type="component" value="Unassembled WGS sequence"/>
</dbReference>
<evidence type="ECO:0000313" key="3">
    <source>
        <dbReference type="Proteomes" id="UP001551695"/>
    </source>
</evidence>
<sequence>MTWMIYGANGYTGALLAERAVAAGERPVLAGRNAKAVGAVARRLDLPFVVVDLADSAGLDAALADVDIVAHCAGPFSATALPMARACLRTGTHYTDVTGEVDVFEALYGLHDAAVAAGVALVPGVGFDVVPTEYLAVRLARELPTATHLDIALVSRGGFSRGTLRTALEGAQAGGRVRANGDLVSVATAHRSRRVRLASEEVTVHSIPLGDISSAYRSTGIANITDFTRIPFGGLLRRVDPAVRATLRLPGVAKLLDRGIAAAITGPSENTRADTRSELWAEVSDPAGQARQLSLVVANTYDFTAASALHAVRTLAETESVPAGAHTPSQALGADFLEGIPRAGVDVGAIVAPTGSGPRPR</sequence>
<comment type="caution">
    <text evidence="2">The sequence shown here is derived from an EMBL/GenBank/DDBJ whole genome shotgun (WGS) entry which is preliminary data.</text>
</comment>
<gene>
    <name evidence="2" type="ORF">AB0I48_24715</name>
</gene>
<dbReference type="PANTHER" id="PTHR43781:SF1">
    <property type="entry name" value="SACCHAROPINE DEHYDROGENASE"/>
    <property type="match status" value="1"/>
</dbReference>
<dbReference type="PANTHER" id="PTHR43781">
    <property type="entry name" value="SACCHAROPINE DEHYDROGENASE"/>
    <property type="match status" value="1"/>
</dbReference>
<dbReference type="RefSeq" id="WP_357786827.1">
    <property type="nucleotide sequence ID" value="NZ_JBFAKC010000012.1"/>
</dbReference>
<dbReference type="InterPro" id="IPR036291">
    <property type="entry name" value="NAD(P)-bd_dom_sf"/>
</dbReference>
<dbReference type="EMBL" id="JBFAKC010000012">
    <property type="protein sequence ID" value="MEV0710773.1"/>
    <property type="molecule type" value="Genomic_DNA"/>
</dbReference>
<dbReference type="Pfam" id="PF03435">
    <property type="entry name" value="Sacchrp_dh_NADP"/>
    <property type="match status" value="1"/>
</dbReference>
<evidence type="ECO:0000313" key="2">
    <source>
        <dbReference type="EMBL" id="MEV0710773.1"/>
    </source>
</evidence>